<organism evidence="2 3">
    <name type="scientific">Gemmata obscuriglobus</name>
    <dbReference type="NCBI Taxonomy" id="114"/>
    <lineage>
        <taxon>Bacteria</taxon>
        <taxon>Pseudomonadati</taxon>
        <taxon>Planctomycetota</taxon>
        <taxon>Planctomycetia</taxon>
        <taxon>Gemmatales</taxon>
        <taxon>Gemmataceae</taxon>
        <taxon>Gemmata</taxon>
    </lineage>
</organism>
<dbReference type="RefSeq" id="WP_010034436.1">
    <property type="nucleotide sequence ID" value="NZ_CP025958.1"/>
</dbReference>
<accession>A0A2Z3H946</accession>
<dbReference type="OrthoDB" id="260510at2"/>
<dbReference type="Pfam" id="PF13365">
    <property type="entry name" value="Trypsin_2"/>
    <property type="match status" value="1"/>
</dbReference>
<name>A0A2Z3H946_9BACT</name>
<evidence type="ECO:0000313" key="2">
    <source>
        <dbReference type="EMBL" id="AWM40067.1"/>
    </source>
</evidence>
<keyword evidence="2" id="KW-0645">Protease</keyword>
<proteinExistence type="predicted"/>
<dbReference type="SUPFAM" id="SSF50494">
    <property type="entry name" value="Trypsin-like serine proteases"/>
    <property type="match status" value="1"/>
</dbReference>
<dbReference type="Gene3D" id="2.40.10.120">
    <property type="match status" value="1"/>
</dbReference>
<keyword evidence="2" id="KW-0378">Hydrolase</keyword>
<keyword evidence="3" id="KW-1185">Reference proteome</keyword>
<dbReference type="EMBL" id="CP025958">
    <property type="protein sequence ID" value="AWM40067.1"/>
    <property type="molecule type" value="Genomic_DNA"/>
</dbReference>
<dbReference type="GO" id="GO:0008233">
    <property type="term" value="F:peptidase activity"/>
    <property type="evidence" value="ECO:0007669"/>
    <property type="project" value="UniProtKB-KW"/>
</dbReference>
<dbReference type="InterPro" id="IPR009003">
    <property type="entry name" value="Peptidase_S1_PA"/>
</dbReference>
<feature type="chain" id="PRO_5016366006" evidence="1">
    <location>
        <begin position="20"/>
        <end position="228"/>
    </location>
</feature>
<keyword evidence="1" id="KW-0732">Signal</keyword>
<evidence type="ECO:0000256" key="1">
    <source>
        <dbReference type="SAM" id="SignalP"/>
    </source>
</evidence>
<reference evidence="2 3" key="1">
    <citation type="submission" date="2018-01" db="EMBL/GenBank/DDBJ databases">
        <title>G. obscuriglobus.</title>
        <authorList>
            <person name="Franke J."/>
            <person name="Blomberg W."/>
            <person name="Selmecki A."/>
        </authorList>
    </citation>
    <scope>NUCLEOTIDE SEQUENCE [LARGE SCALE GENOMIC DNA]</scope>
    <source>
        <strain evidence="2 3">DSM 5831</strain>
    </source>
</reference>
<dbReference type="AlphaFoldDB" id="A0A2Z3H946"/>
<dbReference type="Proteomes" id="UP000245802">
    <property type="component" value="Chromosome"/>
</dbReference>
<dbReference type="KEGG" id="gog:C1280_25720"/>
<dbReference type="GO" id="GO:0006508">
    <property type="term" value="P:proteolysis"/>
    <property type="evidence" value="ECO:0007669"/>
    <property type="project" value="UniProtKB-KW"/>
</dbReference>
<feature type="signal peptide" evidence="1">
    <location>
        <begin position="1"/>
        <end position="19"/>
    </location>
</feature>
<evidence type="ECO:0000313" key="3">
    <source>
        <dbReference type="Proteomes" id="UP000245802"/>
    </source>
</evidence>
<sequence length="228" mass="23794">MLPFIGFVLMVAFDPVAAAAPTAVDAQWAALAACPRVGGGPVGGTRATAVCIGCKDCFAYLLTAAHAVPKGEPRAYEFFTRESYPKVARTLTHGEVVVRLADPDLALVKLPVGTTPVPVARLAGPGARPKRFPAAAAAVGCPRGDPPAWRAEKLIEKAFVRRPGGGAAFFWRSEGVPVGGMSGGPLLDAEGRVIGICAAAQGGRGYFAHLDEIHYALKQNGYDWLFAP</sequence>
<gene>
    <name evidence="2" type="ORF">C1280_25720</name>
</gene>
<protein>
    <submittedName>
        <fullName evidence="2">Serine protease</fullName>
    </submittedName>
</protein>